<dbReference type="GO" id="GO:0005783">
    <property type="term" value="C:endoplasmic reticulum"/>
    <property type="evidence" value="ECO:0007669"/>
    <property type="project" value="TreeGrafter"/>
</dbReference>
<dbReference type="Gene3D" id="2.60.120.620">
    <property type="entry name" value="q2cbj1_9rhob like domain"/>
    <property type="match status" value="1"/>
</dbReference>
<feature type="region of interest" description="Disordered" evidence="6">
    <location>
        <begin position="1"/>
        <end position="35"/>
    </location>
</feature>
<evidence type="ECO:0000256" key="6">
    <source>
        <dbReference type="SAM" id="MobiDB-lite"/>
    </source>
</evidence>
<organism evidence="8 9">
    <name type="scientific">Rhizoctonia solani</name>
    <dbReference type="NCBI Taxonomy" id="456999"/>
    <lineage>
        <taxon>Eukaryota</taxon>
        <taxon>Fungi</taxon>
        <taxon>Dikarya</taxon>
        <taxon>Basidiomycota</taxon>
        <taxon>Agaricomycotina</taxon>
        <taxon>Agaricomycetes</taxon>
        <taxon>Cantharellales</taxon>
        <taxon>Ceratobasidiaceae</taxon>
        <taxon>Rhizoctonia</taxon>
    </lineage>
</organism>
<name>A0A8H3DKC0_9AGAM</name>
<evidence type="ECO:0000256" key="4">
    <source>
        <dbReference type="ARBA" id="ARBA00023002"/>
    </source>
</evidence>
<dbReference type="PANTHER" id="PTHR10869">
    <property type="entry name" value="PROLYL 4-HYDROXYLASE ALPHA SUBUNIT"/>
    <property type="match status" value="1"/>
</dbReference>
<reference evidence="8" key="1">
    <citation type="submission" date="2021-01" db="EMBL/GenBank/DDBJ databases">
        <authorList>
            <person name="Kaushik A."/>
        </authorList>
    </citation>
    <scope>NUCLEOTIDE SEQUENCE</scope>
    <source>
        <strain evidence="8">AG6-10EEA</strain>
    </source>
</reference>
<dbReference type="EMBL" id="CAJMXA010004020">
    <property type="protein sequence ID" value="CAE6531580.1"/>
    <property type="molecule type" value="Genomic_DNA"/>
</dbReference>
<evidence type="ECO:0000259" key="7">
    <source>
        <dbReference type="PROSITE" id="PS51471"/>
    </source>
</evidence>
<evidence type="ECO:0000256" key="3">
    <source>
        <dbReference type="ARBA" id="ARBA00022964"/>
    </source>
</evidence>
<sequence>MNPLGNIAFTQTKPSKQEEALIPEPPQCDPNNPNAPPPVVVHRLDFVKLGLPEYEHKFAMVIDNLFTPEECARYLTKVESEKVWEQAAVGGINAQTVDTSYRNSSRILYDTEELAKEIFEKLKPYLKDIEYMDFSLLHRDPRKPSTNPPARWVSLNERLRFLKYGPGQFFHRHCDGTYSSQDGKHISYYTLQLYLSGSSDELEGGATRFWTMGRVDGPEKRKARSGIPIRKFVDVEPRVGRALIFEQRGLFHSGEKVMKGTKVTVRTDLMFEACLD</sequence>
<feature type="domain" description="Fe2OG dioxygenase" evidence="7">
    <location>
        <begin position="155"/>
        <end position="271"/>
    </location>
</feature>
<evidence type="ECO:0000256" key="5">
    <source>
        <dbReference type="ARBA" id="ARBA00023004"/>
    </source>
</evidence>
<comment type="cofactor">
    <cofactor evidence="1">
        <name>L-ascorbate</name>
        <dbReference type="ChEBI" id="CHEBI:38290"/>
    </cofactor>
</comment>
<accession>A0A8H3DKC0</accession>
<dbReference type="InterPro" id="IPR044862">
    <property type="entry name" value="Pro_4_hyd_alph_FE2OG_OXY"/>
</dbReference>
<dbReference type="GO" id="GO:0004656">
    <property type="term" value="F:procollagen-proline 4-dioxygenase activity"/>
    <property type="evidence" value="ECO:0007669"/>
    <property type="project" value="TreeGrafter"/>
</dbReference>
<keyword evidence="4" id="KW-0560">Oxidoreductase</keyword>
<dbReference type="SMART" id="SM00702">
    <property type="entry name" value="P4Hc"/>
    <property type="match status" value="1"/>
</dbReference>
<dbReference type="PROSITE" id="PS51471">
    <property type="entry name" value="FE2OG_OXY"/>
    <property type="match status" value="1"/>
</dbReference>
<dbReference type="InterPro" id="IPR005123">
    <property type="entry name" value="Oxoglu/Fe-dep_dioxygenase_dom"/>
</dbReference>
<dbReference type="GO" id="GO:0005506">
    <property type="term" value="F:iron ion binding"/>
    <property type="evidence" value="ECO:0007669"/>
    <property type="project" value="InterPro"/>
</dbReference>
<dbReference type="PANTHER" id="PTHR10869:SF241">
    <property type="entry name" value="FE2OG DIOXYGENASE DOMAIN-CONTAINING PROTEIN"/>
    <property type="match status" value="1"/>
</dbReference>
<proteinExistence type="predicted"/>
<keyword evidence="5" id="KW-0408">Iron</keyword>
<keyword evidence="2" id="KW-0479">Metal-binding</keyword>
<dbReference type="InterPro" id="IPR045054">
    <property type="entry name" value="P4HA-like"/>
</dbReference>
<evidence type="ECO:0000256" key="1">
    <source>
        <dbReference type="ARBA" id="ARBA00001961"/>
    </source>
</evidence>
<dbReference type="GO" id="GO:0031418">
    <property type="term" value="F:L-ascorbic acid binding"/>
    <property type="evidence" value="ECO:0007669"/>
    <property type="project" value="InterPro"/>
</dbReference>
<dbReference type="InterPro" id="IPR006620">
    <property type="entry name" value="Pro_4_hyd_alph"/>
</dbReference>
<gene>
    <name evidence="8" type="ORF">RDB_LOCUS168996</name>
</gene>
<evidence type="ECO:0000313" key="8">
    <source>
        <dbReference type="EMBL" id="CAE6531580.1"/>
    </source>
</evidence>
<feature type="compositionally biased region" description="Pro residues" evidence="6">
    <location>
        <begin position="23"/>
        <end position="35"/>
    </location>
</feature>
<protein>
    <recommendedName>
        <fullName evidence="7">Fe2OG dioxygenase domain-containing protein</fullName>
    </recommendedName>
</protein>
<comment type="caution">
    <text evidence="8">The sequence shown here is derived from an EMBL/GenBank/DDBJ whole genome shotgun (WGS) entry which is preliminary data.</text>
</comment>
<dbReference type="AlphaFoldDB" id="A0A8H3DKC0"/>
<keyword evidence="3" id="KW-0223">Dioxygenase</keyword>
<evidence type="ECO:0000256" key="2">
    <source>
        <dbReference type="ARBA" id="ARBA00022723"/>
    </source>
</evidence>
<dbReference type="Proteomes" id="UP000663853">
    <property type="component" value="Unassembled WGS sequence"/>
</dbReference>
<evidence type="ECO:0000313" key="9">
    <source>
        <dbReference type="Proteomes" id="UP000663853"/>
    </source>
</evidence>
<dbReference type="Pfam" id="PF13640">
    <property type="entry name" value="2OG-FeII_Oxy_3"/>
    <property type="match status" value="1"/>
</dbReference>